<dbReference type="RefSeq" id="WP_072073441.1">
    <property type="nucleotide sequence ID" value="NZ_CDMW01000001.1"/>
</dbReference>
<sequence length="580" mass="64952">MFSVYKKLFFYIPERKGLAYLAIICSTLSSVLMVGSLYVLYQFLEKVIRFQETEASLPTAVTVVSMMLVASFLYTGSGLLAHVVAFRLETNLRKRGIDGLMDSNFSFFDQSSSGKIRKIIDDNAAETHTIVAHLIPDNVGVVVTPLMIIGLSFAVHPLLGLLLLVLIAIGAWLVKGMIGEEELMQLYSEKLENLNSATVEYVRGMQVIKIFKTSVDSFKALSQAIREYSDTALDYSFTCRQAYVSFQVLFASYILFLITGFVFFLPASQHLSLLPAFLFLFSVIGLLFTCFMRIMYLGMYQYKAIQVIDKIEHLYTEMTDSKVYQGQESQLLDSSVEFKEVSFGYEEDQLILEKLSFHLESNKVYALVGASGSGKSTIAKLIAGFYKPSNGQILLGHKPLESYSQEAAMQQIAFVFQQSKLFKKSIFDNVKLGNPAASNQEVMRALELACCQDILDKFSEREQTIIGSKGVHLSGGEMQRLAIARAILKDAQLIILDEASASTDVNNEYQIQQAFAHLIEHKTVIIIAHRLSSIKGVDEILVIEKGKIIERGKDEELSVKGSLYQHLKELYASADEWRVS</sequence>
<feature type="transmembrane region" description="Helical" evidence="9">
    <location>
        <begin position="61"/>
        <end position="85"/>
    </location>
</feature>
<dbReference type="InterPro" id="IPR011527">
    <property type="entry name" value="ABC1_TM_dom"/>
</dbReference>
<dbReference type="PROSITE" id="PS50893">
    <property type="entry name" value="ABC_TRANSPORTER_2"/>
    <property type="match status" value="1"/>
</dbReference>
<dbReference type="InterPro" id="IPR036640">
    <property type="entry name" value="ABC1_TM_sf"/>
</dbReference>
<dbReference type="GO" id="GO:0015421">
    <property type="term" value="F:ABC-type oligopeptide transporter activity"/>
    <property type="evidence" value="ECO:0007669"/>
    <property type="project" value="TreeGrafter"/>
</dbReference>
<keyword evidence="7 9" id="KW-1133">Transmembrane helix</keyword>
<feature type="transmembrane region" description="Helical" evidence="9">
    <location>
        <begin position="273"/>
        <end position="296"/>
    </location>
</feature>
<keyword evidence="3" id="KW-1003">Cell membrane</keyword>
<dbReference type="PROSITE" id="PS50929">
    <property type="entry name" value="ABC_TM1F"/>
    <property type="match status" value="1"/>
</dbReference>
<evidence type="ECO:0000259" key="11">
    <source>
        <dbReference type="PROSITE" id="PS50929"/>
    </source>
</evidence>
<dbReference type="InterPro" id="IPR017871">
    <property type="entry name" value="ABC_transporter-like_CS"/>
</dbReference>
<dbReference type="InterPro" id="IPR039421">
    <property type="entry name" value="Type_1_exporter"/>
</dbReference>
<dbReference type="GO" id="GO:0005524">
    <property type="term" value="F:ATP binding"/>
    <property type="evidence" value="ECO:0007669"/>
    <property type="project" value="UniProtKB-KW"/>
</dbReference>
<dbReference type="Pfam" id="PF00664">
    <property type="entry name" value="ABC_membrane"/>
    <property type="match status" value="1"/>
</dbReference>
<dbReference type="PANTHER" id="PTHR43394:SF1">
    <property type="entry name" value="ATP-BINDING CASSETTE SUB-FAMILY B MEMBER 10, MITOCHONDRIAL"/>
    <property type="match status" value="1"/>
</dbReference>
<evidence type="ECO:0000313" key="13">
    <source>
        <dbReference type="Proteomes" id="UP000183504"/>
    </source>
</evidence>
<dbReference type="SMART" id="SM00382">
    <property type="entry name" value="AAA"/>
    <property type="match status" value="1"/>
</dbReference>
<organism evidence="12 13">
    <name type="scientific">Streptococcus sanguinis</name>
    <dbReference type="NCBI Taxonomy" id="1305"/>
    <lineage>
        <taxon>Bacteria</taxon>
        <taxon>Bacillati</taxon>
        <taxon>Bacillota</taxon>
        <taxon>Bacilli</taxon>
        <taxon>Lactobacillales</taxon>
        <taxon>Streptococcaceae</taxon>
        <taxon>Streptococcus</taxon>
    </lineage>
</organism>
<dbReference type="InterPro" id="IPR003439">
    <property type="entry name" value="ABC_transporter-like_ATP-bd"/>
</dbReference>
<dbReference type="InterPro" id="IPR027417">
    <property type="entry name" value="P-loop_NTPase"/>
</dbReference>
<dbReference type="GO" id="GO:0005886">
    <property type="term" value="C:plasma membrane"/>
    <property type="evidence" value="ECO:0007669"/>
    <property type="project" value="UniProtKB-SubCell"/>
</dbReference>
<dbReference type="PANTHER" id="PTHR43394">
    <property type="entry name" value="ATP-DEPENDENT PERMEASE MDL1, MITOCHONDRIAL"/>
    <property type="match status" value="1"/>
</dbReference>
<dbReference type="EMBL" id="CDMW01000001">
    <property type="protein sequence ID" value="CEL89660.1"/>
    <property type="molecule type" value="Genomic_DNA"/>
</dbReference>
<accession>A0A0B7GIQ9</accession>
<dbReference type="Gene3D" id="3.40.50.300">
    <property type="entry name" value="P-loop containing nucleotide triphosphate hydrolases"/>
    <property type="match status" value="1"/>
</dbReference>
<keyword evidence="6 12" id="KW-0067">ATP-binding</keyword>
<dbReference type="InterPro" id="IPR003593">
    <property type="entry name" value="AAA+_ATPase"/>
</dbReference>
<dbReference type="Gene3D" id="1.20.1560.10">
    <property type="entry name" value="ABC transporter type 1, transmembrane domain"/>
    <property type="match status" value="1"/>
</dbReference>
<evidence type="ECO:0000256" key="5">
    <source>
        <dbReference type="ARBA" id="ARBA00022741"/>
    </source>
</evidence>
<feature type="domain" description="ABC transporter" evidence="10">
    <location>
        <begin position="336"/>
        <end position="570"/>
    </location>
</feature>
<dbReference type="AlphaFoldDB" id="A0A0B7GIQ9"/>
<keyword evidence="8 9" id="KW-0472">Membrane</keyword>
<evidence type="ECO:0000256" key="6">
    <source>
        <dbReference type="ARBA" id="ARBA00022840"/>
    </source>
</evidence>
<protein>
    <submittedName>
        <fullName evidence="12">Putative ABC transporter ATP-binding protein/permease</fullName>
    </submittedName>
</protein>
<evidence type="ECO:0000256" key="4">
    <source>
        <dbReference type="ARBA" id="ARBA00022692"/>
    </source>
</evidence>
<evidence type="ECO:0000259" key="10">
    <source>
        <dbReference type="PROSITE" id="PS50893"/>
    </source>
</evidence>
<evidence type="ECO:0000256" key="3">
    <source>
        <dbReference type="ARBA" id="ARBA00022475"/>
    </source>
</evidence>
<feature type="transmembrane region" description="Helical" evidence="9">
    <location>
        <begin position="146"/>
        <end position="174"/>
    </location>
</feature>
<feature type="transmembrane region" description="Helical" evidence="9">
    <location>
        <begin position="248"/>
        <end position="267"/>
    </location>
</feature>
<name>A0A0B7GIQ9_STRSA</name>
<keyword evidence="2" id="KW-0813">Transport</keyword>
<proteinExistence type="predicted"/>
<evidence type="ECO:0000256" key="8">
    <source>
        <dbReference type="ARBA" id="ARBA00023136"/>
    </source>
</evidence>
<evidence type="ECO:0000313" key="12">
    <source>
        <dbReference type="EMBL" id="CEL89660.1"/>
    </source>
</evidence>
<evidence type="ECO:0000256" key="1">
    <source>
        <dbReference type="ARBA" id="ARBA00004651"/>
    </source>
</evidence>
<evidence type="ECO:0000256" key="9">
    <source>
        <dbReference type="SAM" id="Phobius"/>
    </source>
</evidence>
<dbReference type="FunFam" id="3.40.50.300:FF:000221">
    <property type="entry name" value="Multidrug ABC transporter ATP-binding protein"/>
    <property type="match status" value="1"/>
</dbReference>
<dbReference type="PROSITE" id="PS00211">
    <property type="entry name" value="ABC_TRANSPORTER_1"/>
    <property type="match status" value="1"/>
</dbReference>
<feature type="transmembrane region" description="Helical" evidence="9">
    <location>
        <begin position="20"/>
        <end position="41"/>
    </location>
</feature>
<dbReference type="Pfam" id="PF00005">
    <property type="entry name" value="ABC_tran"/>
    <property type="match status" value="1"/>
</dbReference>
<reference evidence="12 13" key="1">
    <citation type="submission" date="2015-01" db="EMBL/GenBank/DDBJ databases">
        <authorList>
            <person name="Pelicic Vladimir"/>
        </authorList>
    </citation>
    <scope>NUCLEOTIDE SEQUENCE [LARGE SCALE GENOMIC DNA]</scope>
    <source>
        <strain evidence="12 13">2908</strain>
    </source>
</reference>
<evidence type="ECO:0000256" key="2">
    <source>
        <dbReference type="ARBA" id="ARBA00022448"/>
    </source>
</evidence>
<feature type="domain" description="ABC transmembrane type-1" evidence="11">
    <location>
        <begin position="21"/>
        <end position="288"/>
    </location>
</feature>
<dbReference type="Proteomes" id="UP000183504">
    <property type="component" value="Unassembled WGS sequence"/>
</dbReference>
<evidence type="ECO:0000256" key="7">
    <source>
        <dbReference type="ARBA" id="ARBA00022989"/>
    </source>
</evidence>
<keyword evidence="5" id="KW-0547">Nucleotide-binding</keyword>
<gene>
    <name evidence="12" type="ORF">SSV_0346</name>
</gene>
<comment type="subcellular location">
    <subcellularLocation>
        <location evidence="1">Cell membrane</location>
        <topology evidence="1">Multi-pass membrane protein</topology>
    </subcellularLocation>
</comment>
<keyword evidence="4 9" id="KW-0812">Transmembrane</keyword>
<dbReference type="SUPFAM" id="SSF52540">
    <property type="entry name" value="P-loop containing nucleoside triphosphate hydrolases"/>
    <property type="match status" value="1"/>
</dbReference>
<dbReference type="GO" id="GO:0016887">
    <property type="term" value="F:ATP hydrolysis activity"/>
    <property type="evidence" value="ECO:0007669"/>
    <property type="project" value="InterPro"/>
</dbReference>
<dbReference type="SUPFAM" id="SSF90123">
    <property type="entry name" value="ABC transporter transmembrane region"/>
    <property type="match status" value="1"/>
</dbReference>